<feature type="transmembrane region" description="Helical" evidence="9">
    <location>
        <begin position="339"/>
        <end position="360"/>
    </location>
</feature>
<evidence type="ECO:0000256" key="6">
    <source>
        <dbReference type="ARBA" id="ARBA00022989"/>
    </source>
</evidence>
<dbReference type="AlphaFoldDB" id="A0A927EX82"/>
<feature type="transmembrane region" description="Helical" evidence="9">
    <location>
        <begin position="30"/>
        <end position="55"/>
    </location>
</feature>
<evidence type="ECO:0000256" key="1">
    <source>
        <dbReference type="ARBA" id="ARBA00004651"/>
    </source>
</evidence>
<comment type="similarity">
    <text evidence="2">Belongs to the binding-protein-dependent transport system permease family. FecCD subfamily.</text>
</comment>
<feature type="region of interest" description="Disordered" evidence="8">
    <location>
        <begin position="1"/>
        <end position="21"/>
    </location>
</feature>
<dbReference type="GO" id="GO:0022857">
    <property type="term" value="F:transmembrane transporter activity"/>
    <property type="evidence" value="ECO:0007669"/>
    <property type="project" value="InterPro"/>
</dbReference>
<keyword evidence="5 9" id="KW-0812">Transmembrane</keyword>
<evidence type="ECO:0000256" key="2">
    <source>
        <dbReference type="ARBA" id="ARBA00007935"/>
    </source>
</evidence>
<name>A0A927EX82_9ACTN</name>
<evidence type="ECO:0000256" key="5">
    <source>
        <dbReference type="ARBA" id="ARBA00022692"/>
    </source>
</evidence>
<dbReference type="InterPro" id="IPR000522">
    <property type="entry name" value="ABC_transptr_permease_BtuC"/>
</dbReference>
<dbReference type="SUPFAM" id="SSF81345">
    <property type="entry name" value="ABC transporter involved in vitamin B12 uptake, BtuC"/>
    <property type="match status" value="1"/>
</dbReference>
<evidence type="ECO:0000256" key="9">
    <source>
        <dbReference type="SAM" id="Phobius"/>
    </source>
</evidence>
<dbReference type="PANTHER" id="PTHR30472:SF41">
    <property type="entry name" value="TRANSPORT SYSTEM PERMEASE PROTEIN"/>
    <property type="match status" value="1"/>
</dbReference>
<keyword evidence="3" id="KW-0813">Transport</keyword>
<gene>
    <name evidence="10" type="ORF">IF129_07075</name>
</gene>
<comment type="caution">
    <text evidence="10">The sequence shown here is derived from an EMBL/GenBank/DDBJ whole genome shotgun (WGS) entry which is preliminary data.</text>
</comment>
<sequence>MAAPPEPVPAVPVPAAPEPPDPVGPGRRRFAVFCVLAVGTAVLFVLTIAVGSYHVPIDEVLRVLSGGTPSDPRWAVIVEEVRLPRALTAAAVGAALAVAGVQMQTLFGNALADPFSLGVSSGASMGVAAVVVSTGGVAGSFTGGLAGLGRVGVILAASLGAGCVLALVLLLSRWVRSAVTLLVIGVMIGSAATAVVSVMLVYARPERAQQFVIWGLGSFSATTWPDLAVMLPVIGAGLVAALLTAKRLNALLLGEDYARTMGLNVRRSRDLALLGTSLLAGAATAFCGPVAFLGLAVPHLTRVALGTSDHRALVPASMLAGAFLALACALLSQPPGTDAVLPLNAITSLFGAPVVITFLIRSRRGLQGVTS</sequence>
<dbReference type="Gene3D" id="1.10.3470.10">
    <property type="entry name" value="ABC transporter involved in vitamin B12 uptake, BtuC"/>
    <property type="match status" value="1"/>
</dbReference>
<feature type="transmembrane region" description="Helical" evidence="9">
    <location>
        <begin position="312"/>
        <end position="332"/>
    </location>
</feature>
<dbReference type="Pfam" id="PF01032">
    <property type="entry name" value="FecCD"/>
    <property type="match status" value="1"/>
</dbReference>
<dbReference type="Proteomes" id="UP000632289">
    <property type="component" value="Unassembled WGS sequence"/>
</dbReference>
<reference evidence="10" key="1">
    <citation type="submission" date="2020-09" db="EMBL/GenBank/DDBJ databases">
        <title>Secondary metabolite and genome analysis of marine Streptomyces chumphonensis KK1-2T.</title>
        <authorList>
            <person name="Phongsopitanun W."/>
            <person name="Kanchanasin P."/>
            <person name="Pittayakhajonwut P."/>
            <person name="Suwanborirux K."/>
            <person name="Tanasupawat S."/>
        </authorList>
    </citation>
    <scope>NUCLEOTIDE SEQUENCE</scope>
    <source>
        <strain evidence="10">KK1-2</strain>
    </source>
</reference>
<keyword evidence="4" id="KW-1003">Cell membrane</keyword>
<comment type="subcellular location">
    <subcellularLocation>
        <location evidence="1">Cell membrane</location>
        <topology evidence="1">Multi-pass membrane protein</topology>
    </subcellularLocation>
</comment>
<feature type="transmembrane region" description="Helical" evidence="9">
    <location>
        <begin position="151"/>
        <end position="171"/>
    </location>
</feature>
<feature type="transmembrane region" description="Helical" evidence="9">
    <location>
        <begin position="223"/>
        <end position="243"/>
    </location>
</feature>
<evidence type="ECO:0000313" key="11">
    <source>
        <dbReference type="Proteomes" id="UP000632289"/>
    </source>
</evidence>
<dbReference type="GO" id="GO:0005886">
    <property type="term" value="C:plasma membrane"/>
    <property type="evidence" value="ECO:0007669"/>
    <property type="project" value="UniProtKB-SubCell"/>
</dbReference>
<dbReference type="GO" id="GO:0033214">
    <property type="term" value="P:siderophore-iron import into cell"/>
    <property type="evidence" value="ECO:0007669"/>
    <property type="project" value="TreeGrafter"/>
</dbReference>
<keyword evidence="6 9" id="KW-1133">Transmembrane helix</keyword>
<evidence type="ECO:0000256" key="7">
    <source>
        <dbReference type="ARBA" id="ARBA00023136"/>
    </source>
</evidence>
<dbReference type="EMBL" id="JACXYU010000002">
    <property type="protein sequence ID" value="MBD3931323.1"/>
    <property type="molecule type" value="Genomic_DNA"/>
</dbReference>
<evidence type="ECO:0000256" key="3">
    <source>
        <dbReference type="ARBA" id="ARBA00022448"/>
    </source>
</evidence>
<feature type="transmembrane region" description="Helical" evidence="9">
    <location>
        <begin position="271"/>
        <end position="292"/>
    </location>
</feature>
<dbReference type="InterPro" id="IPR037294">
    <property type="entry name" value="ABC_BtuC-like"/>
</dbReference>
<organism evidence="10 11">
    <name type="scientific">Streptomyces chumphonensis</name>
    <dbReference type="NCBI Taxonomy" id="1214925"/>
    <lineage>
        <taxon>Bacteria</taxon>
        <taxon>Bacillati</taxon>
        <taxon>Actinomycetota</taxon>
        <taxon>Actinomycetes</taxon>
        <taxon>Kitasatosporales</taxon>
        <taxon>Streptomycetaceae</taxon>
        <taxon>Streptomyces</taxon>
    </lineage>
</organism>
<feature type="transmembrane region" description="Helical" evidence="9">
    <location>
        <begin position="83"/>
        <end position="103"/>
    </location>
</feature>
<dbReference type="PANTHER" id="PTHR30472">
    <property type="entry name" value="FERRIC ENTEROBACTIN TRANSPORT SYSTEM PERMEASE PROTEIN"/>
    <property type="match status" value="1"/>
</dbReference>
<dbReference type="CDD" id="cd06550">
    <property type="entry name" value="TM_ABC_iron-siderophores_like"/>
    <property type="match status" value="1"/>
</dbReference>
<proteinExistence type="inferred from homology"/>
<evidence type="ECO:0000256" key="4">
    <source>
        <dbReference type="ARBA" id="ARBA00022475"/>
    </source>
</evidence>
<keyword evidence="7 9" id="KW-0472">Membrane</keyword>
<accession>A0A927EX82</accession>
<protein>
    <submittedName>
        <fullName evidence="10">Iron ABC transporter permease</fullName>
    </submittedName>
</protein>
<feature type="transmembrane region" description="Helical" evidence="9">
    <location>
        <begin position="115"/>
        <end position="139"/>
    </location>
</feature>
<feature type="transmembrane region" description="Helical" evidence="9">
    <location>
        <begin position="178"/>
        <end position="203"/>
    </location>
</feature>
<evidence type="ECO:0000313" key="10">
    <source>
        <dbReference type="EMBL" id="MBD3931323.1"/>
    </source>
</evidence>
<keyword evidence="11" id="KW-1185">Reference proteome</keyword>
<evidence type="ECO:0000256" key="8">
    <source>
        <dbReference type="SAM" id="MobiDB-lite"/>
    </source>
</evidence>